<name>A0A3B0TCZ9_9ZZZZ</name>
<feature type="domain" description="DUF6242" evidence="1">
    <location>
        <begin position="65"/>
        <end position="190"/>
    </location>
</feature>
<gene>
    <name evidence="2" type="ORF">MNBD_ACTINO02-1005</name>
</gene>
<dbReference type="EMBL" id="UOEK01000300">
    <property type="protein sequence ID" value="VAW04816.1"/>
    <property type="molecule type" value="Genomic_DNA"/>
</dbReference>
<dbReference type="InterPro" id="IPR058667">
    <property type="entry name" value="DUF6242_C"/>
</dbReference>
<evidence type="ECO:0000259" key="1">
    <source>
        <dbReference type="Pfam" id="PF25852"/>
    </source>
</evidence>
<evidence type="ECO:0000313" key="2">
    <source>
        <dbReference type="EMBL" id="VAW04816.1"/>
    </source>
</evidence>
<feature type="non-terminal residue" evidence="2">
    <location>
        <position position="1"/>
    </location>
</feature>
<accession>A0A3B0TCZ9</accession>
<protein>
    <recommendedName>
        <fullName evidence="1">DUF6242 domain-containing protein</fullName>
    </recommendedName>
</protein>
<dbReference type="Pfam" id="PF25852">
    <property type="entry name" value="DUF6242_C"/>
    <property type="match status" value="1"/>
</dbReference>
<dbReference type="SUPFAM" id="SSF110296">
    <property type="entry name" value="Oligoxyloglucan reducing end-specific cellobiohydrolase"/>
    <property type="match status" value="1"/>
</dbReference>
<proteinExistence type="predicted"/>
<reference evidence="2" key="1">
    <citation type="submission" date="2018-06" db="EMBL/GenBank/DDBJ databases">
        <authorList>
            <person name="Zhirakovskaya E."/>
        </authorList>
    </citation>
    <scope>NUCLEOTIDE SEQUENCE</scope>
</reference>
<organism evidence="2">
    <name type="scientific">hydrothermal vent metagenome</name>
    <dbReference type="NCBI Taxonomy" id="652676"/>
    <lineage>
        <taxon>unclassified sequences</taxon>
        <taxon>metagenomes</taxon>
        <taxon>ecological metagenomes</taxon>
    </lineage>
</organism>
<dbReference type="AlphaFoldDB" id="A0A3B0TCZ9"/>
<sequence length="195" mass="19862">TIETVTAGGPGLVAVGYEFVETDWNGAVWTSADGATWKRAADPTSALAGGNNEAILGVTATETGLIAVGYDDASGDWDTRVWTSDNGAEWALLPADQTVFGGPGDQQVAKISSSGSGLVAVGRESTGNGADAVVWISTDGIEWTRVADSGATFGGPRSQRMFGVASTTYGTFAVGFTETAAGDWDAAIWMLSPAG</sequence>